<dbReference type="RefSeq" id="WP_386805737.1">
    <property type="nucleotide sequence ID" value="NZ_JBHTMU010000040.1"/>
</dbReference>
<dbReference type="Gene3D" id="1.10.287.470">
    <property type="entry name" value="Helix hairpin bin"/>
    <property type="match status" value="1"/>
</dbReference>
<gene>
    <name evidence="3" type="ORF">ACFQ4E_17185</name>
</gene>
<evidence type="ECO:0000256" key="1">
    <source>
        <dbReference type="ARBA" id="ARBA00009477"/>
    </source>
</evidence>
<comment type="caution">
    <text evidence="3">The sequence shown here is derived from an EMBL/GenBank/DDBJ whole genome shotgun (WGS) entry which is preliminary data.</text>
</comment>
<evidence type="ECO:0000313" key="4">
    <source>
        <dbReference type="Proteomes" id="UP001597135"/>
    </source>
</evidence>
<accession>A0ABW3ZMK8</accession>
<dbReference type="InterPro" id="IPR006143">
    <property type="entry name" value="RND_pump_MFP"/>
</dbReference>
<dbReference type="Proteomes" id="UP001597135">
    <property type="component" value="Unassembled WGS sequence"/>
</dbReference>
<sequence>MRFLRRSLTGLFLLAVTAGLLLWAGVILRDAVTARMNDAPRVPEARERVFTVNVVEARAGTETPVLTAFGQVETRRELELRAASAGRIVELADAVEEGGRVAAGALIARIDPAEAQDGLARARADLSDAEDARREAARAVALAEDNLAASEEEVGLYDRALQRQRDLESRGVGSASAVENAELAASGARTAVLQRRQSLAEAEARVDQAATQLSRAEIALGEAERRLAETEIRAGFAGTLADVAVVEGGLVSANERIARLIDPEALEVAFRVPVQSYARLLDGEGQLAEAEVTVVLDVFGTDIEAEGVIDRAAAAVGEGETGRLVYARLGSSPGFRPGDFVTVRITEAPIDGVVRLPATALDASGTVLVLGDEDRLEARQVTLLRRQGDDVLVAGEGLDGARVVAQRTPLLGPGIKVRPNGGAGAEAAEGRDMVALTEARRARLVAYVEGNARMPEAAKERILSQLREPEVPAEVVDRIEARIGG</sequence>
<dbReference type="Gene3D" id="2.40.420.20">
    <property type="match status" value="1"/>
</dbReference>
<dbReference type="PANTHER" id="PTHR30469:SF15">
    <property type="entry name" value="HLYD FAMILY OF SECRETION PROTEINS"/>
    <property type="match status" value="1"/>
</dbReference>
<dbReference type="PANTHER" id="PTHR30469">
    <property type="entry name" value="MULTIDRUG RESISTANCE PROTEIN MDTA"/>
    <property type="match status" value="1"/>
</dbReference>
<keyword evidence="2" id="KW-0175">Coiled coil</keyword>
<dbReference type="Gene3D" id="2.40.30.170">
    <property type="match status" value="1"/>
</dbReference>
<feature type="coiled-coil region" evidence="2">
    <location>
        <begin position="199"/>
        <end position="233"/>
    </location>
</feature>
<protein>
    <submittedName>
        <fullName evidence="3">Efflux RND transporter periplasmic adaptor subunit</fullName>
    </submittedName>
</protein>
<evidence type="ECO:0000256" key="2">
    <source>
        <dbReference type="SAM" id="Coils"/>
    </source>
</evidence>
<feature type="coiled-coil region" evidence="2">
    <location>
        <begin position="119"/>
        <end position="153"/>
    </location>
</feature>
<name>A0ABW3ZMK8_9RHOB</name>
<dbReference type="EMBL" id="JBHTMU010000040">
    <property type="protein sequence ID" value="MFD1344168.1"/>
    <property type="molecule type" value="Genomic_DNA"/>
</dbReference>
<dbReference type="Gene3D" id="2.40.50.100">
    <property type="match status" value="1"/>
</dbReference>
<dbReference type="SUPFAM" id="SSF111369">
    <property type="entry name" value="HlyD-like secretion proteins"/>
    <property type="match status" value="1"/>
</dbReference>
<organism evidence="3 4">
    <name type="scientific">Litorisediminicola beolgyonensis</name>
    <dbReference type="NCBI Taxonomy" id="1173614"/>
    <lineage>
        <taxon>Bacteria</taxon>
        <taxon>Pseudomonadati</taxon>
        <taxon>Pseudomonadota</taxon>
        <taxon>Alphaproteobacteria</taxon>
        <taxon>Rhodobacterales</taxon>
        <taxon>Paracoccaceae</taxon>
        <taxon>Litorisediminicola</taxon>
    </lineage>
</organism>
<comment type="similarity">
    <text evidence="1">Belongs to the membrane fusion protein (MFP) (TC 8.A.1) family.</text>
</comment>
<reference evidence="4" key="1">
    <citation type="journal article" date="2019" name="Int. J. Syst. Evol. Microbiol.">
        <title>The Global Catalogue of Microorganisms (GCM) 10K type strain sequencing project: providing services to taxonomists for standard genome sequencing and annotation.</title>
        <authorList>
            <consortium name="The Broad Institute Genomics Platform"/>
            <consortium name="The Broad Institute Genome Sequencing Center for Infectious Disease"/>
            <person name="Wu L."/>
            <person name="Ma J."/>
        </authorList>
    </citation>
    <scope>NUCLEOTIDE SEQUENCE [LARGE SCALE GENOMIC DNA]</scope>
    <source>
        <strain evidence="4">CCUG 62953</strain>
    </source>
</reference>
<dbReference type="NCBIfam" id="TIGR01730">
    <property type="entry name" value="RND_mfp"/>
    <property type="match status" value="1"/>
</dbReference>
<keyword evidence="4" id="KW-1185">Reference proteome</keyword>
<evidence type="ECO:0000313" key="3">
    <source>
        <dbReference type="EMBL" id="MFD1344168.1"/>
    </source>
</evidence>
<proteinExistence type="inferred from homology"/>